<evidence type="ECO:0000313" key="4">
    <source>
        <dbReference type="Proteomes" id="UP001207736"/>
    </source>
</evidence>
<dbReference type="Gene3D" id="2.60.40.1740">
    <property type="entry name" value="hypothetical protein (bacova_03559)"/>
    <property type="match status" value="1"/>
</dbReference>
<dbReference type="Proteomes" id="UP001208692">
    <property type="component" value="Unassembled WGS sequence"/>
</dbReference>
<evidence type="ECO:0000313" key="5">
    <source>
        <dbReference type="Proteomes" id="UP001208692"/>
    </source>
</evidence>
<proteinExistence type="predicted"/>
<dbReference type="InterPro" id="IPR013320">
    <property type="entry name" value="ConA-like_dom_sf"/>
</dbReference>
<dbReference type="EMBL" id="BQKB01000045">
    <property type="protein sequence ID" value="GJM53697.1"/>
    <property type="molecule type" value="Genomic_DNA"/>
</dbReference>
<keyword evidence="5" id="KW-1185">Reference proteome</keyword>
<dbReference type="AlphaFoldDB" id="A0AAV5ARK4"/>
<dbReference type="Pfam" id="PF08522">
    <property type="entry name" value="BT_3987-like_N"/>
    <property type="match status" value="1"/>
</dbReference>
<dbReference type="Proteomes" id="UP001207736">
    <property type="component" value="Unassembled WGS sequence"/>
</dbReference>
<comment type="caution">
    <text evidence="2">The sequence shown here is derived from an EMBL/GenBank/DDBJ whole genome shotgun (WGS) entry which is preliminary data.</text>
</comment>
<dbReference type="RefSeq" id="WP_264847488.1">
    <property type="nucleotide sequence ID" value="NZ_BPMA01000057.1"/>
</dbReference>
<dbReference type="GO" id="GO:0005975">
    <property type="term" value="P:carbohydrate metabolic process"/>
    <property type="evidence" value="ECO:0007669"/>
    <property type="project" value="UniProtKB-ARBA"/>
</dbReference>
<evidence type="ECO:0000313" key="3">
    <source>
        <dbReference type="EMBL" id="GJM53697.1"/>
    </source>
</evidence>
<evidence type="ECO:0000313" key="2">
    <source>
        <dbReference type="EMBL" id="GJM49119.1"/>
    </source>
</evidence>
<dbReference type="GO" id="GO:0004553">
    <property type="term" value="F:hydrolase activity, hydrolyzing O-glycosyl compounds"/>
    <property type="evidence" value="ECO:0007669"/>
    <property type="project" value="UniProtKB-ARBA"/>
</dbReference>
<name>A0AAV5ARK4_9FLAO</name>
<accession>A0AAV5ARK4</accession>
<organism evidence="2 4">
    <name type="scientific">Capnocytophaga catalasegens</name>
    <dbReference type="NCBI Taxonomy" id="1004260"/>
    <lineage>
        <taxon>Bacteria</taxon>
        <taxon>Pseudomonadati</taxon>
        <taxon>Bacteroidota</taxon>
        <taxon>Flavobacteriia</taxon>
        <taxon>Flavobacteriales</taxon>
        <taxon>Flavobacteriaceae</taxon>
        <taxon>Capnocytophaga</taxon>
    </lineage>
</organism>
<dbReference type="Gene3D" id="2.60.120.200">
    <property type="match status" value="1"/>
</dbReference>
<protein>
    <recommendedName>
        <fullName evidence="1">BT-3987-like N-terminal domain-containing protein</fullName>
    </recommendedName>
</protein>
<dbReference type="SUPFAM" id="SSF49899">
    <property type="entry name" value="Concanavalin A-like lectins/glucanases"/>
    <property type="match status" value="1"/>
</dbReference>
<feature type="domain" description="BT-3987-like N-terminal" evidence="1">
    <location>
        <begin position="36"/>
        <end position="167"/>
    </location>
</feature>
<dbReference type="PROSITE" id="PS51257">
    <property type="entry name" value="PROKAR_LIPOPROTEIN"/>
    <property type="match status" value="1"/>
</dbReference>
<dbReference type="EMBL" id="BQKA01000003">
    <property type="protein sequence ID" value="GJM49119.1"/>
    <property type="molecule type" value="Genomic_DNA"/>
</dbReference>
<dbReference type="InterPro" id="IPR013728">
    <property type="entry name" value="BT_3987-like_N"/>
</dbReference>
<reference evidence="2 5" key="1">
    <citation type="submission" date="2021-11" db="EMBL/GenBank/DDBJ databases">
        <title>Draft genome sequence of Capnocytophaga sp. strain KC07075 isolated from cat oral cavity.</title>
        <authorList>
            <person name="Suzuki M."/>
            <person name="Imaoka K."/>
            <person name="Kimura M."/>
            <person name="Morikawa S."/>
            <person name="Maeda K."/>
        </authorList>
    </citation>
    <scope>NUCLEOTIDE SEQUENCE</scope>
    <source>
        <strain evidence="2">KC07075</strain>
        <strain evidence="3 5">KC07079</strain>
    </source>
</reference>
<sequence length="442" mass="50161">MKNLYIVAIIVLFAFSCEKLPNTDSNLNSGNPAYQVSFLENNKVADIKVKDAEGSAQDVEIKARIANPMDKDSYYLISIDDNTIKEYNKKNGVDYELLPTENYEMTYTYNGVSKTGTSFEIVVPKGQVVSAGKLSFKVKPMKDALGNDLPKSNNYAVAVRMAPVDNKVIQQADKETSIFLIRRSFKTKVAKINGRAFHMIYGQDTRSQSTGKSYAKDVKLEEWTMQYSIALTELRNNWGLMYENPRNSTQSKLWNTIQANGKFLMRYGASATLVFNTAKGESFNFKAAGSNPTADKWYHVTMTYKKVDGRPILNIYVNGELMFDSPSPIIVNDFPLVCFGNATTNGYIREIRFWSKALTQGQAAATQYFVKPDSDGLELYVPFDQQPWEEIDEMYEGSSMKKRVIKNASTNPNKKMPEKWYLHHNGSEFRYPTTSFDTEVEF</sequence>
<evidence type="ECO:0000259" key="1">
    <source>
        <dbReference type="Pfam" id="PF08522"/>
    </source>
</evidence>
<gene>
    <name evidence="2" type="ORF">RCZ15_00950</name>
    <name evidence="3" type="ORF">RCZ16_20130</name>
</gene>
<dbReference type="Pfam" id="PF13385">
    <property type="entry name" value="Laminin_G_3"/>
    <property type="match status" value="1"/>
</dbReference>